<comment type="caution">
    <text evidence="1">The sequence shown here is derived from an EMBL/GenBank/DDBJ whole genome shotgun (WGS) entry which is preliminary data.</text>
</comment>
<accession>A0A8H7ZV10</accession>
<sequence length="117" mass="13031">FVALAVRTAGRRRRRKHRPRRRPGVRPQTLYLLARQLARAAPTPCAADGHPVTAIGGLRVRPVLRGILHFRLPSAAPPKGLGDAIERAFKDFDKVAGRRLFLAPLLYRVSARQKATK</sequence>
<organism evidence="1 2">
    <name type="scientific">Olpidium bornovanus</name>
    <dbReference type="NCBI Taxonomy" id="278681"/>
    <lineage>
        <taxon>Eukaryota</taxon>
        <taxon>Fungi</taxon>
        <taxon>Fungi incertae sedis</taxon>
        <taxon>Olpidiomycota</taxon>
        <taxon>Olpidiomycotina</taxon>
        <taxon>Olpidiomycetes</taxon>
        <taxon>Olpidiales</taxon>
        <taxon>Olpidiaceae</taxon>
        <taxon>Olpidium</taxon>
    </lineage>
</organism>
<gene>
    <name evidence="1" type="ORF">BJ554DRAFT_8157</name>
</gene>
<evidence type="ECO:0000313" key="2">
    <source>
        <dbReference type="Proteomes" id="UP000673691"/>
    </source>
</evidence>
<dbReference type="Proteomes" id="UP000673691">
    <property type="component" value="Unassembled WGS sequence"/>
</dbReference>
<dbReference type="EMBL" id="JAEFCI010006159">
    <property type="protein sequence ID" value="KAG5459870.1"/>
    <property type="molecule type" value="Genomic_DNA"/>
</dbReference>
<name>A0A8H7ZV10_9FUNG</name>
<reference evidence="1 2" key="1">
    <citation type="journal article" name="Sci. Rep.">
        <title>Genome-scale phylogenetic analyses confirm Olpidium as the closest living zoosporic fungus to the non-flagellated, terrestrial fungi.</title>
        <authorList>
            <person name="Chang Y."/>
            <person name="Rochon D."/>
            <person name="Sekimoto S."/>
            <person name="Wang Y."/>
            <person name="Chovatia M."/>
            <person name="Sandor L."/>
            <person name="Salamov A."/>
            <person name="Grigoriev I.V."/>
            <person name="Stajich J.E."/>
            <person name="Spatafora J.W."/>
        </authorList>
    </citation>
    <scope>NUCLEOTIDE SEQUENCE [LARGE SCALE GENOMIC DNA]</scope>
    <source>
        <strain evidence="1">S191</strain>
    </source>
</reference>
<evidence type="ECO:0000313" key="1">
    <source>
        <dbReference type="EMBL" id="KAG5459870.1"/>
    </source>
</evidence>
<keyword evidence="2" id="KW-1185">Reference proteome</keyword>
<feature type="non-terminal residue" evidence="1">
    <location>
        <position position="1"/>
    </location>
</feature>
<proteinExistence type="predicted"/>
<protein>
    <submittedName>
        <fullName evidence="1">Uncharacterized protein</fullName>
    </submittedName>
</protein>
<dbReference type="AlphaFoldDB" id="A0A8H7ZV10"/>